<organism evidence="2">
    <name type="scientific">marine sediment metagenome</name>
    <dbReference type="NCBI Taxonomy" id="412755"/>
    <lineage>
        <taxon>unclassified sequences</taxon>
        <taxon>metagenomes</taxon>
        <taxon>ecological metagenomes</taxon>
    </lineage>
</organism>
<feature type="region of interest" description="Disordered" evidence="1">
    <location>
        <begin position="63"/>
        <end position="85"/>
    </location>
</feature>
<dbReference type="AlphaFoldDB" id="A0A0F9ARB1"/>
<name>A0A0F9ARB1_9ZZZZ</name>
<gene>
    <name evidence="2" type="ORF">LCGC14_2618640</name>
</gene>
<proteinExistence type="predicted"/>
<reference evidence="2" key="1">
    <citation type="journal article" date="2015" name="Nature">
        <title>Complex archaea that bridge the gap between prokaryotes and eukaryotes.</title>
        <authorList>
            <person name="Spang A."/>
            <person name="Saw J.H."/>
            <person name="Jorgensen S.L."/>
            <person name="Zaremba-Niedzwiedzka K."/>
            <person name="Martijn J."/>
            <person name="Lind A.E."/>
            <person name="van Eijk R."/>
            <person name="Schleper C."/>
            <person name="Guy L."/>
            <person name="Ettema T.J."/>
        </authorList>
    </citation>
    <scope>NUCLEOTIDE SEQUENCE</scope>
</reference>
<feature type="non-terminal residue" evidence="2">
    <location>
        <position position="85"/>
    </location>
</feature>
<dbReference type="EMBL" id="LAZR01044634">
    <property type="protein sequence ID" value="KKL04177.1"/>
    <property type="molecule type" value="Genomic_DNA"/>
</dbReference>
<accession>A0A0F9ARB1</accession>
<evidence type="ECO:0000256" key="1">
    <source>
        <dbReference type="SAM" id="MobiDB-lite"/>
    </source>
</evidence>
<comment type="caution">
    <text evidence="2">The sequence shown here is derived from an EMBL/GenBank/DDBJ whole genome shotgun (WGS) entry which is preliminary data.</text>
</comment>
<protein>
    <submittedName>
        <fullName evidence="2">Uncharacterized protein</fullName>
    </submittedName>
</protein>
<sequence length="85" mass="9517">MSYSLSLRELAELEEQTKTPHSSCIGHCQACGVPSEYRRAMPFLLTLINDLGEKLEKIQRAKMAHHSGGDSAMIFDSYDGEVEQE</sequence>
<evidence type="ECO:0000313" key="2">
    <source>
        <dbReference type="EMBL" id="KKL04177.1"/>
    </source>
</evidence>